<evidence type="ECO:0000256" key="7">
    <source>
        <dbReference type="ARBA" id="ARBA00023295"/>
    </source>
</evidence>
<dbReference type="SMART" id="SM01217">
    <property type="entry name" value="Fn3_like"/>
    <property type="match status" value="1"/>
</dbReference>
<evidence type="ECO:0000256" key="8">
    <source>
        <dbReference type="SAM" id="SignalP"/>
    </source>
</evidence>
<comment type="subcellular location">
    <subcellularLocation>
        <location evidence="1">Secreted</location>
    </subcellularLocation>
</comment>
<dbReference type="Gene3D" id="2.60.40.10">
    <property type="entry name" value="Immunoglobulins"/>
    <property type="match status" value="1"/>
</dbReference>
<evidence type="ECO:0000256" key="5">
    <source>
        <dbReference type="ARBA" id="ARBA00022801"/>
    </source>
</evidence>
<dbReference type="InterPro" id="IPR036881">
    <property type="entry name" value="Glyco_hydro_3_C_sf"/>
</dbReference>
<dbReference type="InterPro" id="IPR026891">
    <property type="entry name" value="Fn3-like"/>
</dbReference>
<comment type="similarity">
    <text evidence="2">Belongs to the glycosyl hydrolase 3 family.</text>
</comment>
<evidence type="ECO:0000256" key="4">
    <source>
        <dbReference type="ARBA" id="ARBA00022729"/>
    </source>
</evidence>
<dbReference type="PRINTS" id="PR00133">
    <property type="entry name" value="GLHYDRLASE3"/>
</dbReference>
<dbReference type="GO" id="GO:0046556">
    <property type="term" value="F:alpha-L-arabinofuranosidase activity"/>
    <property type="evidence" value="ECO:0000318"/>
    <property type="project" value="GO_Central"/>
</dbReference>
<dbReference type="InterPro" id="IPR013783">
    <property type="entry name" value="Ig-like_fold"/>
</dbReference>
<dbReference type="PANTHER" id="PTHR42721">
    <property type="entry name" value="SUGAR HYDROLASE-RELATED"/>
    <property type="match status" value="1"/>
</dbReference>
<keyword evidence="6" id="KW-0325">Glycoprotein</keyword>
<keyword evidence="3" id="KW-0964">Secreted</keyword>
<proteinExistence type="inferred from homology"/>
<dbReference type="InterPro" id="IPR002772">
    <property type="entry name" value="Glyco_hydro_3_C"/>
</dbReference>
<dbReference type="Pfam" id="PF01915">
    <property type="entry name" value="Glyco_hydro_3_C"/>
    <property type="match status" value="1"/>
</dbReference>
<evidence type="ECO:0000256" key="1">
    <source>
        <dbReference type="ARBA" id="ARBA00004613"/>
    </source>
</evidence>
<dbReference type="EMBL" id="KK784876">
    <property type="protein sequence ID" value="KDO80913.1"/>
    <property type="molecule type" value="Genomic_DNA"/>
</dbReference>
<dbReference type="InterPro" id="IPR017853">
    <property type="entry name" value="GH"/>
</dbReference>
<protein>
    <recommendedName>
        <fullName evidence="9">Fibronectin type III-like domain-containing protein</fullName>
    </recommendedName>
</protein>
<organism evidence="10 11">
    <name type="scientific">Citrus sinensis</name>
    <name type="common">Sweet orange</name>
    <name type="synonym">Citrus aurantium var. sinensis</name>
    <dbReference type="NCBI Taxonomy" id="2711"/>
    <lineage>
        <taxon>Eukaryota</taxon>
        <taxon>Viridiplantae</taxon>
        <taxon>Streptophyta</taxon>
        <taxon>Embryophyta</taxon>
        <taxon>Tracheophyta</taxon>
        <taxon>Spermatophyta</taxon>
        <taxon>Magnoliopsida</taxon>
        <taxon>eudicotyledons</taxon>
        <taxon>Gunneridae</taxon>
        <taxon>Pentapetalae</taxon>
        <taxon>rosids</taxon>
        <taxon>malvids</taxon>
        <taxon>Sapindales</taxon>
        <taxon>Rutaceae</taxon>
        <taxon>Aurantioideae</taxon>
        <taxon>Citrus</taxon>
    </lineage>
</organism>
<dbReference type="InterPro" id="IPR044993">
    <property type="entry name" value="BXL"/>
</dbReference>
<dbReference type="PaxDb" id="2711-XP_006472631.1"/>
<keyword evidence="11" id="KW-1185">Reference proteome</keyword>
<evidence type="ECO:0000259" key="9">
    <source>
        <dbReference type="SMART" id="SM01217"/>
    </source>
</evidence>
<dbReference type="AlphaFoldDB" id="A0A067GMF5"/>
<dbReference type="Proteomes" id="UP000027120">
    <property type="component" value="Unassembled WGS sequence"/>
</dbReference>
<keyword evidence="4 8" id="KW-0732">Signal</keyword>
<evidence type="ECO:0000313" key="11">
    <source>
        <dbReference type="Proteomes" id="UP000027120"/>
    </source>
</evidence>
<dbReference type="eggNOG" id="ENOG502QQ55">
    <property type="taxonomic scope" value="Eukaryota"/>
</dbReference>
<dbReference type="Pfam" id="PF00933">
    <property type="entry name" value="Glyco_hydro_3"/>
    <property type="match status" value="1"/>
</dbReference>
<sequence>MIFHKLSLVFPLLCLCFTSLLTRVDSTQPPFSCDPSNPSTETFPFCKTTLPISQRARDLVSRLTLDEKISQLVNSAPAIPRLGIPAYEWWSEALHGVAGVGKGIFFNGTIRGATSFPQVILTAASFDSYLWYRIGQAIGLEARALYNAGQAIGMTFWAPNINIFRDPRWGRGQETPGEDPLVTGKYAVSYVRGVQGDTFNGGKLKGKLQASACCKHFTAYDLDNWKGTTRYKFDARVTMQDLADTYQPPFESCVKQGRASGIMCAYNRVNGIPSCADRNLLSKTARRQWGFHGYITSDCDAVSIIYDAEGYAKSPEDAVVDVLKAGMDVNCGSFLQKHTKAAVKQKKLPESEIDRALHNLFSVRMRLGLFNGNPTMQPFGKIGADVVCSPAHQVLALQAAQDGIVLLKNSHGLLPLPKSKSVSLALIGPNANSAKTLLGNYAGPSCRSITPLQALQNYVENTVYYPGCDTVACSSASIDKAVDIAKGADHVVLMMGLDQTQEKEELDRVDLVLPGRQQELITRVAEAAKKPVILVLLCGGPVDITFAKYDRNIGSILWAGYPGEAGAVALAEVIFGDHNPGGRLPMTWYPQDYIKVPMTDMKMRPQATSGNPGRTYRFYEGKEVFPFGCGLSYSKYSYKFKAVSQNKLYLNQSSSTKMVENQDVVHYKSVPELGTEFCETRKFLVTIGVKNHGEMAGKHPVLLFVKPARRGNGRPIKQLVGFQSVILNAKEKAEIVFELSPCESLSRAREDGLMVIEEGTHFLVVGDEEYPISIFV</sequence>
<keyword evidence="7" id="KW-0326">Glycosidase</keyword>
<dbReference type="SUPFAM" id="SSF52279">
    <property type="entry name" value="Beta-D-glucan exohydrolase, C-terminal domain"/>
    <property type="match status" value="1"/>
</dbReference>
<dbReference type="SMR" id="A0A067GMF5"/>
<dbReference type="Gene3D" id="3.40.50.1700">
    <property type="entry name" value="Glycoside hydrolase family 3 C-terminal domain"/>
    <property type="match status" value="1"/>
</dbReference>
<dbReference type="GO" id="GO:0005576">
    <property type="term" value="C:extracellular region"/>
    <property type="evidence" value="ECO:0007669"/>
    <property type="project" value="UniProtKB-SubCell"/>
</dbReference>
<dbReference type="STRING" id="2711.A0A067GMF5"/>
<dbReference type="PANTHER" id="PTHR42721:SF3">
    <property type="entry name" value="BETA-D-XYLOSIDASE 5-RELATED"/>
    <property type="match status" value="1"/>
</dbReference>
<keyword evidence="5" id="KW-0378">Hydrolase</keyword>
<reference evidence="10 11" key="1">
    <citation type="submission" date="2014-04" db="EMBL/GenBank/DDBJ databases">
        <authorList>
            <consortium name="International Citrus Genome Consortium"/>
            <person name="Gmitter F."/>
            <person name="Chen C."/>
            <person name="Farmerie W."/>
            <person name="Harkins T."/>
            <person name="Desany B."/>
            <person name="Mohiuddin M."/>
            <person name="Kodira C."/>
            <person name="Borodovsky M."/>
            <person name="Lomsadze A."/>
            <person name="Burns P."/>
            <person name="Jenkins J."/>
            <person name="Prochnik S."/>
            <person name="Shu S."/>
            <person name="Chapman J."/>
            <person name="Pitluck S."/>
            <person name="Schmutz J."/>
            <person name="Rokhsar D."/>
        </authorList>
    </citation>
    <scope>NUCLEOTIDE SEQUENCE</scope>
</reference>
<dbReference type="SUPFAM" id="SSF51445">
    <property type="entry name" value="(Trans)glycosidases"/>
    <property type="match status" value="1"/>
</dbReference>
<dbReference type="GO" id="GO:0009044">
    <property type="term" value="F:xylan 1,4-beta-xylosidase activity"/>
    <property type="evidence" value="ECO:0000318"/>
    <property type="project" value="GO_Central"/>
</dbReference>
<evidence type="ECO:0000256" key="3">
    <source>
        <dbReference type="ARBA" id="ARBA00022525"/>
    </source>
</evidence>
<feature type="chain" id="PRO_5001642107" description="Fibronectin type III-like domain-containing protein" evidence="8">
    <location>
        <begin position="27"/>
        <end position="776"/>
    </location>
</feature>
<feature type="domain" description="Fibronectin type III-like" evidence="9">
    <location>
        <begin position="699"/>
        <end position="769"/>
    </location>
</feature>
<dbReference type="InterPro" id="IPR001764">
    <property type="entry name" value="Glyco_hydro_3_N"/>
</dbReference>
<dbReference type="GO" id="GO:0031222">
    <property type="term" value="P:arabinan catabolic process"/>
    <property type="evidence" value="ECO:0000318"/>
    <property type="project" value="GO_Central"/>
</dbReference>
<evidence type="ECO:0000256" key="6">
    <source>
        <dbReference type="ARBA" id="ARBA00023180"/>
    </source>
</evidence>
<dbReference type="InterPro" id="IPR036962">
    <property type="entry name" value="Glyco_hydro_3_N_sf"/>
</dbReference>
<dbReference type="Pfam" id="PF14310">
    <property type="entry name" value="Fn3-like"/>
    <property type="match status" value="1"/>
</dbReference>
<dbReference type="FunFam" id="3.40.50.1700:FF:000001">
    <property type="entry name" value="probable beta-D-xylosidase 2"/>
    <property type="match status" value="1"/>
</dbReference>
<dbReference type="Gene3D" id="3.20.20.300">
    <property type="entry name" value="Glycoside hydrolase, family 3, N-terminal domain"/>
    <property type="match status" value="1"/>
</dbReference>
<dbReference type="GO" id="GO:0045493">
    <property type="term" value="P:xylan catabolic process"/>
    <property type="evidence" value="ECO:0000318"/>
    <property type="project" value="GO_Central"/>
</dbReference>
<name>A0A067GMF5_CITSI</name>
<evidence type="ECO:0000256" key="2">
    <source>
        <dbReference type="ARBA" id="ARBA00005336"/>
    </source>
</evidence>
<feature type="signal peptide" evidence="8">
    <location>
        <begin position="1"/>
        <end position="26"/>
    </location>
</feature>
<evidence type="ECO:0000313" key="10">
    <source>
        <dbReference type="EMBL" id="KDO80913.1"/>
    </source>
</evidence>
<dbReference type="FunFam" id="3.20.20.300:FF:000004">
    <property type="entry name" value="probable beta-D-xylosidase 7"/>
    <property type="match status" value="1"/>
</dbReference>
<accession>A0A067GMF5</accession>
<gene>
    <name evidence="10" type="ORF">CISIN_1g004054mg</name>
</gene>